<dbReference type="Gene3D" id="1.20.1270.90">
    <property type="entry name" value="AF1782-like"/>
    <property type="match status" value="1"/>
</dbReference>
<dbReference type="InterPro" id="IPR003159">
    <property type="entry name" value="Lyase_8_central_dom"/>
</dbReference>
<dbReference type="InterPro" id="IPR012970">
    <property type="entry name" value="Lyase_8_alpha_N"/>
</dbReference>
<dbReference type="SMART" id="SM00231">
    <property type="entry name" value="FA58C"/>
    <property type="match status" value="2"/>
</dbReference>
<dbReference type="Pfam" id="PF02278">
    <property type="entry name" value="Lyase_8"/>
    <property type="match status" value="1"/>
</dbReference>
<feature type="signal peptide" evidence="4">
    <location>
        <begin position="1"/>
        <end position="28"/>
    </location>
</feature>
<evidence type="ECO:0000259" key="5">
    <source>
        <dbReference type="PROSITE" id="PS50022"/>
    </source>
</evidence>
<feature type="domain" description="F5/8 type C" evidence="5">
    <location>
        <begin position="977"/>
        <end position="1117"/>
    </location>
</feature>
<dbReference type="Pfam" id="PF02884">
    <property type="entry name" value="Lyase_8_C"/>
    <property type="match status" value="1"/>
</dbReference>
<dbReference type="InterPro" id="IPR011071">
    <property type="entry name" value="Lyase_8-like_C"/>
</dbReference>
<gene>
    <name evidence="6" type="ORF">CCE02nite_09910</name>
</gene>
<dbReference type="PROSITE" id="PS50022">
    <property type="entry name" value="FA58C_3"/>
    <property type="match status" value="3"/>
</dbReference>
<dbReference type="Gene3D" id="2.70.98.10">
    <property type="match status" value="1"/>
</dbReference>
<comment type="similarity">
    <text evidence="1">Belongs to the polysaccharide lyase 8 family.</text>
</comment>
<dbReference type="InterPro" id="IPR014718">
    <property type="entry name" value="GH-type_carb-bd"/>
</dbReference>
<dbReference type="InterPro" id="IPR008979">
    <property type="entry name" value="Galactose-bd-like_sf"/>
</dbReference>
<proteinExistence type="inferred from homology"/>
<evidence type="ECO:0000256" key="2">
    <source>
        <dbReference type="ARBA" id="ARBA00022729"/>
    </source>
</evidence>
<evidence type="ECO:0000313" key="7">
    <source>
        <dbReference type="Proteomes" id="UP000316659"/>
    </source>
</evidence>
<feature type="chain" id="PRO_5021413210" description="F5/8 type C domain-containing protein" evidence="4">
    <location>
        <begin position="29"/>
        <end position="1368"/>
    </location>
</feature>
<name>A0A4Y4DUE7_CELCE</name>
<sequence length="1368" mass="144911">MRSVRALISAFLALVLSAVGLVVAPAGAEPPGDDVDTITSRLREYYLGQGDDVIIANGIYLARTSEALDYVASQGADGSWPDVDYADRTSSANGATWSAYIALYRMLALAQAYRDPDAAGFEDPAVLATVERALVHWDAVDPGNTNWWETEIGESMAMGRLTVFLGDELSPEAKAVALEHNTGRLDPVGANGAWRTTNYLFEALATRDHEKIVSGFDTMVQTVAVDRSGGTNEAVQPDGSFWAHGAQLYSEGYGMALFTNVALWADAARGTGLAFTREHLDTIAFYVVNGTRWMIRGEVGMLYLGYREPKTVDGVTGYAAEFLEPLAKMERTDPLYATDYQELIDSIRGTTRNNGVTGNKYFWRSEFSSHLRDGYGIFTRLNSSRTVGSEYRSTFRPEVGNEIVWNAAGATAIQVTNREYLDLGPAFDWFHYPGVTAPYVKEQTRGTAGRTGNGGSFTGGVSDGTYGVSVHSLDRADTQGRKSYFYLDDEMVALGAGIRSGSDAPVHTTVNQAVAKDNASADGLPVEPGTVGAPLEGPAWAYNDEVGYVFPAGQRVLVSNTAQTGSWVGQDPVSRDAFTLYVDHGVRPSDAGYEYVVLPAASPQEVEAYAAAPAVQVLRNDAAVQAVRHAGLGRTMATFYQAGALDLGAGRTLEVNQPAIVLVDESGEVPVASVANPDRPGLVVSVALGGPDGEHRGTFALGSGASLGKTVTAPLSSDAGTDSDLTASSALEGQEAAFAGDGNDATVWRSDGDGTAWLTRRLAPGSFVSGATVAWGEQHASRFLLQTSLDGATWTDHRFVQDGAGGRTRLDLTPTAAAFVRLVMLDGPGDDGYAVRELDVDSSVNLALGRPVTASGSSGGAAASITDGNMDTRWSANLSDSAWAQVDLGSVQRIGAVRLWWEASFARQYRIQVSDDGTAWRDAYATTGAGSDGGTDAVAVDERARYVRMQTVQRSTTQYGVSLWELEVFADAAVIDAPTVPAGRENLALARPVQADSTYNATADARNANDGNLTTRWSSQRQDAPYTIERWLQVDLEGTRSINQAVVTWEAATSNDFRVEGSLDGRTWEQLARVQKTSAELRNVVDLPESDVRYVRVIGLPATKYGLSIFELEVYGGYNLRCDASPVAADPASSAVATASVTPLEPDDEFTAFSLDESVASVVGDPRVGDGRVELDLATGQAGTTAVLVTHAKGDEIAWCDVVVAVDTAELDRLVAQADALDSRQYTPASWAPLLPALEAAKAAARAEGATQGDVDEKTTALAGALEGLVERAPVTTAPTVEVTARCLAGTAFVAVRATNTDEQTAEIVLSTRFGDRTYAAVAPGGNAYQSFSSRAAAVDAGAASVTATAPGREPVTVQAPYEAKRCG</sequence>
<dbReference type="SUPFAM" id="SSF49863">
    <property type="entry name" value="Hyaluronate lyase-like, C-terminal domain"/>
    <property type="match status" value="1"/>
</dbReference>
<evidence type="ECO:0000256" key="4">
    <source>
        <dbReference type="SAM" id="SignalP"/>
    </source>
</evidence>
<evidence type="ECO:0000256" key="3">
    <source>
        <dbReference type="ARBA" id="ARBA00023239"/>
    </source>
</evidence>
<reference evidence="6 7" key="1">
    <citation type="submission" date="2019-06" db="EMBL/GenBank/DDBJ databases">
        <title>Whole genome shotgun sequence of Cellulosimicrobium cellulans NBRC 15516.</title>
        <authorList>
            <person name="Hosoyama A."/>
            <person name="Uohara A."/>
            <person name="Ohji S."/>
            <person name="Ichikawa N."/>
        </authorList>
    </citation>
    <scope>NUCLEOTIDE SEQUENCE [LARGE SCALE GENOMIC DNA]</scope>
    <source>
        <strain evidence="6 7">NBRC 15516</strain>
    </source>
</reference>
<dbReference type="InterPro" id="IPR011013">
    <property type="entry name" value="Gal_mutarotase_sf_dom"/>
</dbReference>
<protein>
    <recommendedName>
        <fullName evidence="5">F5/8 type C domain-containing protein</fullName>
    </recommendedName>
</protein>
<organism evidence="6 7">
    <name type="scientific">Cellulosimicrobium cellulans</name>
    <name type="common">Arthrobacter luteus</name>
    <dbReference type="NCBI Taxonomy" id="1710"/>
    <lineage>
        <taxon>Bacteria</taxon>
        <taxon>Bacillati</taxon>
        <taxon>Actinomycetota</taxon>
        <taxon>Actinomycetes</taxon>
        <taxon>Micrococcales</taxon>
        <taxon>Promicromonosporaceae</taxon>
        <taxon>Cellulosimicrobium</taxon>
    </lineage>
</organism>
<dbReference type="InterPro" id="IPR008929">
    <property type="entry name" value="Chondroitin_lyas"/>
</dbReference>
<keyword evidence="3" id="KW-0456">Lyase</keyword>
<dbReference type="RefSeq" id="WP_141388552.1">
    <property type="nucleotide sequence ID" value="NZ_BJNZ01000004.1"/>
</dbReference>
<dbReference type="PANTHER" id="PTHR38481:SF1">
    <property type="entry name" value="HYALURONATE LYASE"/>
    <property type="match status" value="1"/>
</dbReference>
<dbReference type="InterPro" id="IPR000421">
    <property type="entry name" value="FA58C"/>
</dbReference>
<accession>A0A4Y4DUE7</accession>
<dbReference type="SUPFAM" id="SSF49785">
    <property type="entry name" value="Galactose-binding domain-like"/>
    <property type="match status" value="3"/>
</dbReference>
<dbReference type="SUPFAM" id="SSF48230">
    <property type="entry name" value="Chondroitin AC/alginate lyase"/>
    <property type="match status" value="1"/>
</dbReference>
<dbReference type="Pfam" id="PF08124">
    <property type="entry name" value="Lyase_8_N"/>
    <property type="match status" value="1"/>
</dbReference>
<dbReference type="PANTHER" id="PTHR38481">
    <property type="entry name" value="HYALURONATE LYASE"/>
    <property type="match status" value="1"/>
</dbReference>
<dbReference type="Proteomes" id="UP000316659">
    <property type="component" value="Unassembled WGS sequence"/>
</dbReference>
<dbReference type="Pfam" id="PF22633">
    <property type="entry name" value="F5_F8_type_C_2"/>
    <property type="match status" value="2"/>
</dbReference>
<dbReference type="Pfam" id="PF00754">
    <property type="entry name" value="F5_F8_type_C"/>
    <property type="match status" value="1"/>
</dbReference>
<dbReference type="EMBL" id="BJNZ01000004">
    <property type="protein sequence ID" value="GED08992.1"/>
    <property type="molecule type" value="Genomic_DNA"/>
</dbReference>
<dbReference type="Gene3D" id="2.60.220.10">
    <property type="entry name" value="Polysaccharide lyase family 8-like, C-terminal"/>
    <property type="match status" value="1"/>
</dbReference>
<dbReference type="GO" id="GO:0030246">
    <property type="term" value="F:carbohydrate binding"/>
    <property type="evidence" value="ECO:0007669"/>
    <property type="project" value="InterPro"/>
</dbReference>
<dbReference type="InterPro" id="IPR004103">
    <property type="entry name" value="Lyase_8_C"/>
</dbReference>
<dbReference type="SUPFAM" id="SSF74650">
    <property type="entry name" value="Galactose mutarotase-like"/>
    <property type="match status" value="1"/>
</dbReference>
<dbReference type="Gene3D" id="2.60.120.260">
    <property type="entry name" value="Galactose-binding domain-like"/>
    <property type="match status" value="3"/>
</dbReference>
<dbReference type="GO" id="GO:0005576">
    <property type="term" value="C:extracellular region"/>
    <property type="evidence" value="ECO:0007669"/>
    <property type="project" value="InterPro"/>
</dbReference>
<dbReference type="GO" id="GO:0016837">
    <property type="term" value="F:carbon-oxygen lyase activity, acting on polysaccharides"/>
    <property type="evidence" value="ECO:0007669"/>
    <property type="project" value="UniProtKB-ARBA"/>
</dbReference>
<dbReference type="GO" id="GO:0005975">
    <property type="term" value="P:carbohydrate metabolic process"/>
    <property type="evidence" value="ECO:0007669"/>
    <property type="project" value="InterPro"/>
</dbReference>
<evidence type="ECO:0000313" key="6">
    <source>
        <dbReference type="EMBL" id="GED08992.1"/>
    </source>
</evidence>
<dbReference type="Gene3D" id="1.50.10.100">
    <property type="entry name" value="Chondroitin AC/alginate lyase"/>
    <property type="match status" value="1"/>
</dbReference>
<keyword evidence="2 4" id="KW-0732">Signal</keyword>
<feature type="domain" description="F5/8 type C" evidence="5">
    <location>
        <begin position="833"/>
        <end position="971"/>
    </location>
</feature>
<dbReference type="InterPro" id="IPR038970">
    <property type="entry name" value="Lyase_8"/>
</dbReference>
<feature type="domain" description="F5/8 type C" evidence="5">
    <location>
        <begin position="708"/>
        <end position="796"/>
    </location>
</feature>
<evidence type="ECO:0000256" key="1">
    <source>
        <dbReference type="ARBA" id="ARBA00006699"/>
    </source>
</evidence>
<comment type="caution">
    <text evidence="6">The sequence shown here is derived from an EMBL/GenBank/DDBJ whole genome shotgun (WGS) entry which is preliminary data.</text>
</comment>